<feature type="compositionally biased region" description="Polar residues" evidence="1">
    <location>
        <begin position="91"/>
        <end position="100"/>
    </location>
</feature>
<proteinExistence type="predicted"/>
<dbReference type="AlphaFoldDB" id="A0A1I7ZHB5"/>
<evidence type="ECO:0000256" key="1">
    <source>
        <dbReference type="SAM" id="MobiDB-lite"/>
    </source>
</evidence>
<evidence type="ECO:0000313" key="3">
    <source>
        <dbReference type="WBParaSite" id="L893_g26397.t1"/>
    </source>
</evidence>
<reference evidence="3" key="1">
    <citation type="submission" date="2016-11" db="UniProtKB">
        <authorList>
            <consortium name="WormBaseParasite"/>
        </authorList>
    </citation>
    <scope>IDENTIFICATION</scope>
</reference>
<dbReference type="Proteomes" id="UP000095287">
    <property type="component" value="Unplaced"/>
</dbReference>
<protein>
    <submittedName>
        <fullName evidence="3">ZP domain-containing protein</fullName>
    </submittedName>
</protein>
<name>A0A1I7ZHB5_9BILA</name>
<evidence type="ECO:0000313" key="2">
    <source>
        <dbReference type="Proteomes" id="UP000095287"/>
    </source>
</evidence>
<dbReference type="WBParaSite" id="L893_g26397.t1">
    <property type="protein sequence ID" value="L893_g26397.t1"/>
    <property type="gene ID" value="L893_g26397"/>
</dbReference>
<sequence>MHHLEQHRPTSKVAAHDSLHCVPLSREHFLTTFLATFVLVTSSGSHPLQVMDIYCDHAVLNLDSQSISRSSKLRIHNRRDHPKGYKVQKKLISNGQTCNE</sequence>
<keyword evidence="2" id="KW-1185">Reference proteome</keyword>
<organism evidence="2 3">
    <name type="scientific">Steinernema glaseri</name>
    <dbReference type="NCBI Taxonomy" id="37863"/>
    <lineage>
        <taxon>Eukaryota</taxon>
        <taxon>Metazoa</taxon>
        <taxon>Ecdysozoa</taxon>
        <taxon>Nematoda</taxon>
        <taxon>Chromadorea</taxon>
        <taxon>Rhabditida</taxon>
        <taxon>Tylenchina</taxon>
        <taxon>Panagrolaimomorpha</taxon>
        <taxon>Strongyloidoidea</taxon>
        <taxon>Steinernematidae</taxon>
        <taxon>Steinernema</taxon>
    </lineage>
</organism>
<feature type="region of interest" description="Disordered" evidence="1">
    <location>
        <begin position="70"/>
        <end position="100"/>
    </location>
</feature>
<accession>A0A1I7ZHB5</accession>
<feature type="compositionally biased region" description="Basic residues" evidence="1">
    <location>
        <begin position="71"/>
        <end position="89"/>
    </location>
</feature>